<feature type="transmembrane region" description="Helical" evidence="1">
    <location>
        <begin position="41"/>
        <end position="64"/>
    </location>
</feature>
<keyword evidence="3" id="KW-1185">Reference proteome</keyword>
<evidence type="ECO:0000313" key="3">
    <source>
        <dbReference type="Proteomes" id="UP000292958"/>
    </source>
</evidence>
<dbReference type="EMBL" id="SHKW01000001">
    <property type="protein sequence ID" value="RZU43324.1"/>
    <property type="molecule type" value="Genomic_DNA"/>
</dbReference>
<feature type="transmembrane region" description="Helical" evidence="1">
    <location>
        <begin position="205"/>
        <end position="225"/>
    </location>
</feature>
<organism evidence="2 3">
    <name type="scientific">Edaphobacter modestus</name>
    <dbReference type="NCBI Taxonomy" id="388466"/>
    <lineage>
        <taxon>Bacteria</taxon>
        <taxon>Pseudomonadati</taxon>
        <taxon>Acidobacteriota</taxon>
        <taxon>Terriglobia</taxon>
        <taxon>Terriglobales</taxon>
        <taxon>Acidobacteriaceae</taxon>
        <taxon>Edaphobacter</taxon>
    </lineage>
</organism>
<sequence length="256" mass="28428">MLSYAQTSIVICLSVAGALLLVMVLNRLWPIQNRKLLNDVTGWQLGVLGTTYGVILGFMLYTVWEGFRAAQIDADLEATSMLNVYRVAGGLPSPQKERIRELARRYESVVVKEEWPAMQHQQEDRPTTAVLGEMWQVLETAKPETAIVTNSIDHIQYAMSDLAERRNMREHQRSDQMPSLLWVLLVLGGGATIVSSCLLGNDKKWLHYCQVGALTFVVATALSAIADLARPYEGAVAVQPGSFVLALKAMESQEKH</sequence>
<comment type="caution">
    <text evidence="2">The sequence shown here is derived from an EMBL/GenBank/DDBJ whole genome shotgun (WGS) entry which is preliminary data.</text>
</comment>
<dbReference type="Proteomes" id="UP000292958">
    <property type="component" value="Unassembled WGS sequence"/>
</dbReference>
<evidence type="ECO:0000256" key="1">
    <source>
        <dbReference type="SAM" id="Phobius"/>
    </source>
</evidence>
<protein>
    <submittedName>
        <fullName evidence="2">Uncharacterized protein DUF4239</fullName>
    </submittedName>
</protein>
<reference evidence="2 3" key="1">
    <citation type="submission" date="2019-02" db="EMBL/GenBank/DDBJ databases">
        <title>Genomic Encyclopedia of Archaeal and Bacterial Type Strains, Phase II (KMG-II): from individual species to whole genera.</title>
        <authorList>
            <person name="Goeker M."/>
        </authorList>
    </citation>
    <scope>NUCLEOTIDE SEQUENCE [LARGE SCALE GENOMIC DNA]</scope>
    <source>
        <strain evidence="2 3">DSM 18101</strain>
    </source>
</reference>
<feature type="transmembrane region" description="Helical" evidence="1">
    <location>
        <begin position="179"/>
        <end position="199"/>
    </location>
</feature>
<dbReference type="AlphaFoldDB" id="A0A4Q7Z0G9"/>
<dbReference type="Pfam" id="PF14023">
    <property type="entry name" value="Bestrophin-like"/>
    <property type="match status" value="1"/>
</dbReference>
<feature type="transmembrane region" description="Helical" evidence="1">
    <location>
        <begin position="7"/>
        <end position="29"/>
    </location>
</feature>
<evidence type="ECO:0000313" key="2">
    <source>
        <dbReference type="EMBL" id="RZU43324.1"/>
    </source>
</evidence>
<keyword evidence="1" id="KW-0812">Transmembrane</keyword>
<gene>
    <name evidence="2" type="ORF">BDD14_4982</name>
</gene>
<keyword evidence="1" id="KW-1133">Transmembrane helix</keyword>
<proteinExistence type="predicted"/>
<name>A0A4Q7Z0G9_9BACT</name>
<dbReference type="InterPro" id="IPR025333">
    <property type="entry name" value="DUF4239"/>
</dbReference>
<keyword evidence="1" id="KW-0472">Membrane</keyword>
<accession>A0A4Q7Z0G9</accession>